<accession>G8UPK3</accession>
<evidence type="ECO:0000313" key="2">
    <source>
        <dbReference type="Proteomes" id="UP000005436"/>
    </source>
</evidence>
<name>G8UPK3_TANFA</name>
<dbReference type="KEGG" id="tfo:BFO_1891"/>
<keyword evidence="2" id="KW-1185">Reference proteome</keyword>
<dbReference type="EMBL" id="CP003191">
    <property type="protein sequence ID" value="AEW21886.1"/>
    <property type="molecule type" value="Genomic_DNA"/>
</dbReference>
<sequence length="40" mass="4685">MLKKIISPTFIRGNDLFLSIRQNKNGPILLEISTEQKKWI</sequence>
<reference evidence="2" key="1">
    <citation type="submission" date="2011-12" db="EMBL/GenBank/DDBJ databases">
        <title>Complete sequence of Tannerella forsythia ATCC 43037.</title>
        <authorList>
            <person name="Dewhirst F."/>
            <person name="Tanner A."/>
            <person name="Izard J."/>
            <person name="Brinkac L."/>
            <person name="Durkin A.S."/>
            <person name="Hostetler J."/>
            <person name="Shetty J."/>
            <person name="Torralba M."/>
            <person name="Gill S."/>
            <person name="Nelson K."/>
        </authorList>
    </citation>
    <scope>NUCLEOTIDE SEQUENCE [LARGE SCALE GENOMIC DNA]</scope>
    <source>
        <strain evidence="2">ATCC 43037 / JCM 10827 / CCUG 33226 / KCTC 5666 / FDC 338</strain>
    </source>
</reference>
<protein>
    <submittedName>
        <fullName evidence="1">Uncharacterized protein</fullName>
    </submittedName>
</protein>
<gene>
    <name evidence="1" type="ordered locus">BFO_1891</name>
</gene>
<proteinExistence type="predicted"/>
<dbReference type="HOGENOM" id="CLU_3297753_0_0_10"/>
<dbReference type="Proteomes" id="UP000005436">
    <property type="component" value="Chromosome"/>
</dbReference>
<dbReference type="AlphaFoldDB" id="G8UPK3"/>
<organism evidence="1 2">
    <name type="scientific">Tannerella forsythia (strain ATCC 43037 / JCM 10827 / CCUG 21028 A / KCTC 5666 / FDC 338)</name>
    <name type="common">Bacteroides forsythus</name>
    <dbReference type="NCBI Taxonomy" id="203275"/>
    <lineage>
        <taxon>Bacteria</taxon>
        <taxon>Pseudomonadati</taxon>
        <taxon>Bacteroidota</taxon>
        <taxon>Bacteroidia</taxon>
        <taxon>Bacteroidales</taxon>
        <taxon>Tannerellaceae</taxon>
        <taxon>Tannerella</taxon>
    </lineage>
</organism>
<evidence type="ECO:0000313" key="1">
    <source>
        <dbReference type="EMBL" id="AEW21886.1"/>
    </source>
</evidence>